<dbReference type="EC" id="5.2.1.8" evidence="6"/>
<dbReference type="Gene3D" id="3.10.50.40">
    <property type="match status" value="1"/>
</dbReference>
<dbReference type="Pfam" id="PF00254">
    <property type="entry name" value="FKBP_C"/>
    <property type="match status" value="1"/>
</dbReference>
<dbReference type="SUPFAM" id="SSF54534">
    <property type="entry name" value="FKBP-like"/>
    <property type="match status" value="1"/>
</dbReference>
<evidence type="ECO:0000259" key="7">
    <source>
        <dbReference type="PROSITE" id="PS50059"/>
    </source>
</evidence>
<dbReference type="PROSITE" id="PS50059">
    <property type="entry name" value="FKBP_PPIASE"/>
    <property type="match status" value="1"/>
</dbReference>
<reference evidence="8 9" key="1">
    <citation type="submission" date="2018-10" db="EMBL/GenBank/DDBJ databases">
        <title>Genomic Encyclopedia of Type Strains, Phase IV (KMG-IV): sequencing the most valuable type-strain genomes for metagenomic binning, comparative biology and taxonomic classification.</title>
        <authorList>
            <person name="Goeker M."/>
        </authorList>
    </citation>
    <scope>NUCLEOTIDE SEQUENCE [LARGE SCALE GENOMIC DNA]</scope>
    <source>
        <strain evidence="8 9">DSM 25080</strain>
    </source>
</reference>
<feature type="domain" description="PPIase FKBP-type" evidence="7">
    <location>
        <begin position="8"/>
        <end position="72"/>
    </location>
</feature>
<dbReference type="OrthoDB" id="9808891at2"/>
<protein>
    <recommendedName>
        <fullName evidence="6">Peptidyl-prolyl cis-trans isomerase</fullName>
        <ecNumber evidence="6">5.2.1.8</ecNumber>
    </recommendedName>
</protein>
<evidence type="ECO:0000256" key="5">
    <source>
        <dbReference type="PROSITE-ProRule" id="PRU00277"/>
    </source>
</evidence>
<accession>A0A3M0A6G7</accession>
<keyword evidence="4 5" id="KW-0413">Isomerase</keyword>
<dbReference type="InterPro" id="IPR001179">
    <property type="entry name" value="PPIase_FKBP_dom"/>
</dbReference>
<evidence type="ECO:0000256" key="1">
    <source>
        <dbReference type="ARBA" id="ARBA00000971"/>
    </source>
</evidence>
<keyword evidence="3 5" id="KW-0697">Rotamase</keyword>
<evidence type="ECO:0000313" key="8">
    <source>
        <dbReference type="EMBL" id="RMA78398.1"/>
    </source>
</evidence>
<proteinExistence type="inferred from homology"/>
<dbReference type="InterPro" id="IPR048261">
    <property type="entry name" value="SlpA/SlyD-like_ins_sf"/>
</dbReference>
<dbReference type="PANTHER" id="PTHR47861:SF4">
    <property type="entry name" value="FKBP-TYPE 16 KDA PEPTIDYL-PROLYL CIS-TRANS ISOMERASE"/>
    <property type="match status" value="1"/>
</dbReference>
<name>A0A3M0A6G7_9GAMM</name>
<comment type="caution">
    <text evidence="8">The sequence shown here is derived from an EMBL/GenBank/DDBJ whole genome shotgun (WGS) entry which is preliminary data.</text>
</comment>
<evidence type="ECO:0000256" key="2">
    <source>
        <dbReference type="ARBA" id="ARBA00006577"/>
    </source>
</evidence>
<dbReference type="Gene3D" id="2.40.10.330">
    <property type="match status" value="1"/>
</dbReference>
<dbReference type="InterPro" id="IPR046357">
    <property type="entry name" value="PPIase_dom_sf"/>
</dbReference>
<comment type="similarity">
    <text evidence="2 6">Belongs to the FKBP-type PPIase family.</text>
</comment>
<dbReference type="Proteomes" id="UP000267187">
    <property type="component" value="Unassembled WGS sequence"/>
</dbReference>
<evidence type="ECO:0000313" key="9">
    <source>
        <dbReference type="Proteomes" id="UP000267187"/>
    </source>
</evidence>
<organism evidence="8 9">
    <name type="scientific">Umboniibacter marinipuniceus</name>
    <dbReference type="NCBI Taxonomy" id="569599"/>
    <lineage>
        <taxon>Bacteria</taxon>
        <taxon>Pseudomonadati</taxon>
        <taxon>Pseudomonadota</taxon>
        <taxon>Gammaproteobacteria</taxon>
        <taxon>Cellvibrionales</taxon>
        <taxon>Cellvibrionaceae</taxon>
        <taxon>Umboniibacter</taxon>
    </lineage>
</organism>
<dbReference type="GO" id="GO:0003755">
    <property type="term" value="F:peptidyl-prolyl cis-trans isomerase activity"/>
    <property type="evidence" value="ECO:0007669"/>
    <property type="project" value="UniProtKB-UniRule"/>
</dbReference>
<sequence>MSEVISPTSKVSLKFALTTADGREIDSTFDRDAVSFVMGDGSLLPGFEQHLVGLTPGFEGTFSVPPEDAFGQPNELNFQRVARDLFAPDQAIEVGLVMNFANGPEGEIAGVIHEITDTEVVVNFNHPLAGETLNFKVLIVGVESAE</sequence>
<gene>
    <name evidence="8" type="ORF">DFR27_2329</name>
</gene>
<dbReference type="EMBL" id="REFJ01000006">
    <property type="protein sequence ID" value="RMA78398.1"/>
    <property type="molecule type" value="Genomic_DNA"/>
</dbReference>
<dbReference type="AlphaFoldDB" id="A0A3M0A6G7"/>
<comment type="catalytic activity">
    <reaction evidence="1 5 6">
        <text>[protein]-peptidylproline (omega=180) = [protein]-peptidylproline (omega=0)</text>
        <dbReference type="Rhea" id="RHEA:16237"/>
        <dbReference type="Rhea" id="RHEA-COMP:10747"/>
        <dbReference type="Rhea" id="RHEA-COMP:10748"/>
        <dbReference type="ChEBI" id="CHEBI:83833"/>
        <dbReference type="ChEBI" id="CHEBI:83834"/>
        <dbReference type="EC" id="5.2.1.8"/>
    </reaction>
</comment>
<dbReference type="PANTHER" id="PTHR47861">
    <property type="entry name" value="FKBP-TYPE PEPTIDYL-PROLYL CIS-TRANS ISOMERASE SLYD"/>
    <property type="match status" value="1"/>
</dbReference>
<evidence type="ECO:0000256" key="4">
    <source>
        <dbReference type="ARBA" id="ARBA00023235"/>
    </source>
</evidence>
<evidence type="ECO:0000256" key="3">
    <source>
        <dbReference type="ARBA" id="ARBA00023110"/>
    </source>
</evidence>
<evidence type="ECO:0000256" key="6">
    <source>
        <dbReference type="RuleBase" id="RU003915"/>
    </source>
</evidence>
<keyword evidence="9" id="KW-1185">Reference proteome</keyword>
<dbReference type="RefSeq" id="WP_121877640.1">
    <property type="nucleotide sequence ID" value="NZ_REFJ01000006.1"/>
</dbReference>